<name>C7MI76_BRAFD</name>
<keyword evidence="1" id="KW-0812">Transmembrane</keyword>
<reference evidence="2 3" key="1">
    <citation type="journal article" date="2009" name="Stand. Genomic Sci.">
        <title>Complete genome sequence of Brachybacterium faecium type strain (Schefferle 6-10).</title>
        <authorList>
            <person name="Lapidus A."/>
            <person name="Pukall R."/>
            <person name="Labuttii K."/>
            <person name="Copeland A."/>
            <person name="Del Rio T.G."/>
            <person name="Nolan M."/>
            <person name="Chen F."/>
            <person name="Lucas S."/>
            <person name="Tice H."/>
            <person name="Cheng J.F."/>
            <person name="Bruce D."/>
            <person name="Goodwin L."/>
            <person name="Pitluck S."/>
            <person name="Rohde M."/>
            <person name="Goker M."/>
            <person name="Pati A."/>
            <person name="Ivanova N."/>
            <person name="Mavrommatis K."/>
            <person name="Chen A."/>
            <person name="Palaniappan K."/>
            <person name="D'haeseleer P."/>
            <person name="Chain P."/>
            <person name="Bristow J."/>
            <person name="Eisen J.A."/>
            <person name="Markowitz V."/>
            <person name="Hugenholtz P."/>
            <person name="Kyrpides N.C."/>
            <person name="Klenk H.P."/>
        </authorList>
    </citation>
    <scope>NUCLEOTIDE SEQUENCE [LARGE SCALE GENOMIC DNA]</scope>
    <source>
        <strain evidence="3">ATCC 43885 / DSM 4810 / JCM 11609 / LMG 19847 / NBRC 14762 / NCIMB 9860 / 6-10</strain>
    </source>
</reference>
<feature type="transmembrane region" description="Helical" evidence="1">
    <location>
        <begin position="146"/>
        <end position="168"/>
    </location>
</feature>
<dbReference type="KEGG" id="bfa:Bfae_06370"/>
<dbReference type="Proteomes" id="UP000001919">
    <property type="component" value="Chromosome"/>
</dbReference>
<dbReference type="EMBL" id="CP001643">
    <property type="protein sequence ID" value="ACU84502.1"/>
    <property type="molecule type" value="Genomic_DNA"/>
</dbReference>
<evidence type="ECO:0000313" key="3">
    <source>
        <dbReference type="Proteomes" id="UP000001919"/>
    </source>
</evidence>
<feature type="transmembrane region" description="Helical" evidence="1">
    <location>
        <begin position="106"/>
        <end position="134"/>
    </location>
</feature>
<proteinExistence type="predicted"/>
<dbReference type="eggNOG" id="COG1277">
    <property type="taxonomic scope" value="Bacteria"/>
</dbReference>
<accession>C7MI76</accession>
<feature type="transmembrane region" description="Helical" evidence="1">
    <location>
        <begin position="61"/>
        <end position="79"/>
    </location>
</feature>
<dbReference type="AlphaFoldDB" id="C7MI76"/>
<dbReference type="PATRIC" id="fig|446465.5.peg.626"/>
<keyword evidence="1" id="KW-0472">Membrane</keyword>
<keyword evidence="3" id="KW-1185">Reference proteome</keyword>
<organism evidence="2 3">
    <name type="scientific">Brachybacterium faecium (strain ATCC 43885 / DSM 4810 / JCM 11609 / LMG 19847 / NBRC 14762 / NCIMB 9860 / 6-10)</name>
    <dbReference type="NCBI Taxonomy" id="446465"/>
    <lineage>
        <taxon>Bacteria</taxon>
        <taxon>Bacillati</taxon>
        <taxon>Actinomycetota</taxon>
        <taxon>Actinomycetes</taxon>
        <taxon>Micrococcales</taxon>
        <taxon>Dermabacteraceae</taxon>
        <taxon>Brachybacterium</taxon>
    </lineage>
</organism>
<sequence>MRAALHGEILRMLSTRLPLWTLLAALVCGGGVTGALALLGPENAEPPLPPLDTAEGAVSVLGLGGLLLFVPALLGTVAVTGEYRHRTIGTTFLAVPRRGTVMGAKLAVFALLGLAYGVLASVSSGAAALLGAAVHGQALGLSPSQLLTVLGQLTLASVVHMLLGVGIGALARHQLLAIGVVLGYFYLVENMLLLIPGLKSLYPYLPGGATASLTRFSFLTEAMAERTSTTAAPLASPLLGGLILLGYASVASAAAVFVTLRRDLA</sequence>
<gene>
    <name evidence="2" type="ordered locus">Bfae_06370</name>
</gene>
<feature type="transmembrane region" description="Helical" evidence="1">
    <location>
        <begin position="175"/>
        <end position="195"/>
    </location>
</feature>
<dbReference type="HOGENOM" id="CLU_051674_3_0_11"/>
<keyword evidence="1" id="KW-1133">Transmembrane helix</keyword>
<evidence type="ECO:0008006" key="4">
    <source>
        <dbReference type="Google" id="ProtNLM"/>
    </source>
</evidence>
<dbReference type="STRING" id="446465.Bfae_06370"/>
<dbReference type="OrthoDB" id="5244396at2"/>
<evidence type="ECO:0000256" key="1">
    <source>
        <dbReference type="SAM" id="Phobius"/>
    </source>
</evidence>
<protein>
    <recommendedName>
        <fullName evidence="4">ABC transporter permease</fullName>
    </recommendedName>
</protein>
<evidence type="ECO:0000313" key="2">
    <source>
        <dbReference type="EMBL" id="ACU84502.1"/>
    </source>
</evidence>
<feature type="transmembrane region" description="Helical" evidence="1">
    <location>
        <begin position="238"/>
        <end position="260"/>
    </location>
</feature>